<accession>A0A096DE72</accession>
<reference evidence="2 3" key="1">
    <citation type="submission" date="2011-08" db="EMBL/GenBank/DDBJ databases">
        <title>The Genome Sequence of Clostridium orbiscindens 1_3_50AFAA.</title>
        <authorList>
            <consortium name="The Broad Institute Genome Sequencing Platform"/>
            <person name="Earl A."/>
            <person name="Ward D."/>
            <person name="Feldgarden M."/>
            <person name="Gevers D."/>
            <person name="Daigneault M."/>
            <person name="Strauss J."/>
            <person name="Allen-Vercoe E."/>
            <person name="Young S.K."/>
            <person name="Zeng Q."/>
            <person name="Gargeya S."/>
            <person name="Fitzgerald M."/>
            <person name="Haas B."/>
            <person name="Abouelleil A."/>
            <person name="Alvarado L."/>
            <person name="Arachchi H.M."/>
            <person name="Berlin A."/>
            <person name="Brown A."/>
            <person name="Chapman S.B."/>
            <person name="Chen Z."/>
            <person name="Dunbar C."/>
            <person name="Freedman E."/>
            <person name="Gearin G."/>
            <person name="Gellesch M."/>
            <person name="Goldberg J."/>
            <person name="Griggs A."/>
            <person name="Gujja S."/>
            <person name="Heiman D."/>
            <person name="Howarth C."/>
            <person name="Larson L."/>
            <person name="Lui A."/>
            <person name="MacDonald P.J.P."/>
            <person name="Montmayeur A."/>
            <person name="Murphy C."/>
            <person name="Neiman D."/>
            <person name="Pearson M."/>
            <person name="Priest M."/>
            <person name="Roberts A."/>
            <person name="Saif S."/>
            <person name="Shea T."/>
            <person name="Shenoy N."/>
            <person name="Sisk P."/>
            <person name="Stolte C."/>
            <person name="Sykes S."/>
            <person name="Wortman J."/>
            <person name="Nusbaum C."/>
            <person name="Birren B."/>
        </authorList>
    </citation>
    <scope>NUCLEOTIDE SEQUENCE [LARGE SCALE GENOMIC DNA]</scope>
    <source>
        <strain evidence="2 3">1_3_50AFAA</strain>
    </source>
</reference>
<dbReference type="Proteomes" id="UP000029585">
    <property type="component" value="Unassembled WGS sequence"/>
</dbReference>
<keyword evidence="3" id="KW-1185">Reference proteome</keyword>
<dbReference type="PATRIC" id="fig|742738.3.peg.1671"/>
<evidence type="ECO:0000256" key="1">
    <source>
        <dbReference type="SAM" id="Phobius"/>
    </source>
</evidence>
<keyword evidence="1" id="KW-1133">Transmembrane helix</keyword>
<evidence type="ECO:0008006" key="4">
    <source>
        <dbReference type="Google" id="ProtNLM"/>
    </source>
</evidence>
<evidence type="ECO:0000313" key="2">
    <source>
        <dbReference type="EMBL" id="KGF55789.1"/>
    </source>
</evidence>
<sequence>MAGYRDELERLNFSAEEKEALTCRLLERRSGQEEKRPRFPYRGLVAIVAAASLLTGAVGAVSLAGVSPAFRELFGITSEEQAKNLGIVQMNQVFEDKNGSGATVTVKEAAADQEQFYILVEFAAPEGTVLPEPDQVEEGFNRAVLWGGPDGRGIGFGAYRDESCTSFIGSSEAGYAIDYVEDSDPTDNKMEFIIRGHIDPMPKDAAYCLFSGIQSLCMQYQGEWVTMLDGMDIDLIVPLVGMGTHYDFQGRCGVNLNGVTLAVAENLTISPISVSMDLVIPDGAAYDAAFGQDGPWQMYVLMSDGSKIQTRFEKVGGVQDVFHDDAGRTFFRADHVRFELESPIDVAEIQNLVFTGDNSRIYEGEDRTGTLIQFDFGPWHFQNETYWNEVNYYWRKD</sequence>
<keyword evidence="1" id="KW-0812">Transmembrane</keyword>
<dbReference type="eggNOG" id="ENOG5033A6H">
    <property type="taxonomic scope" value="Bacteria"/>
</dbReference>
<dbReference type="HOGENOM" id="CLU_693892_0_0_9"/>
<dbReference type="RefSeq" id="WP_009256931.1">
    <property type="nucleotide sequence ID" value="NZ_KN174162.1"/>
</dbReference>
<evidence type="ECO:0000313" key="3">
    <source>
        <dbReference type="Proteomes" id="UP000029585"/>
    </source>
</evidence>
<feature type="transmembrane region" description="Helical" evidence="1">
    <location>
        <begin position="44"/>
        <end position="66"/>
    </location>
</feature>
<organism evidence="2 3">
    <name type="scientific">Flavonifractor plautii 1_3_50AFAA</name>
    <dbReference type="NCBI Taxonomy" id="742738"/>
    <lineage>
        <taxon>Bacteria</taxon>
        <taxon>Bacillati</taxon>
        <taxon>Bacillota</taxon>
        <taxon>Clostridia</taxon>
        <taxon>Eubacteriales</taxon>
        <taxon>Oscillospiraceae</taxon>
        <taxon>Flavonifractor</taxon>
    </lineage>
</organism>
<proteinExistence type="predicted"/>
<name>A0A096DE72_FLAPL</name>
<dbReference type="EMBL" id="ADLO01000054">
    <property type="protein sequence ID" value="KGF55789.1"/>
    <property type="molecule type" value="Genomic_DNA"/>
</dbReference>
<gene>
    <name evidence="2" type="ORF">HMPREF9460_01623</name>
</gene>
<comment type="caution">
    <text evidence="2">The sequence shown here is derived from an EMBL/GenBank/DDBJ whole genome shotgun (WGS) entry which is preliminary data.</text>
</comment>
<dbReference type="AlphaFoldDB" id="A0A096DE72"/>
<protein>
    <recommendedName>
        <fullName evidence="4">DUF4179 domain-containing protein</fullName>
    </recommendedName>
</protein>
<keyword evidence="1" id="KW-0472">Membrane</keyword>